<reference evidence="6 7" key="1">
    <citation type="journal article" date="2013" name="Nature">
        <title>Anaerobic oxidation of methane coupled to nitrate reduction in a novel archaeal lineage.</title>
        <authorList>
            <person name="Haroon M.F."/>
            <person name="Hu S."/>
            <person name="Shi Y."/>
            <person name="Imelfort M."/>
            <person name="Keller J."/>
            <person name="Hugenholtz P."/>
            <person name="Yuan Z."/>
            <person name="Tyson G.W."/>
        </authorList>
    </citation>
    <scope>NUCLEOTIDE SEQUENCE [LARGE SCALE GENOMIC DNA]</scope>
    <source>
        <strain evidence="6 7">ANME-2d</strain>
    </source>
</reference>
<evidence type="ECO:0000256" key="4">
    <source>
        <dbReference type="PROSITE-ProRule" id="PRU00703"/>
    </source>
</evidence>
<keyword evidence="7" id="KW-1185">Reference proteome</keyword>
<evidence type="ECO:0000256" key="2">
    <source>
        <dbReference type="ARBA" id="ARBA00023122"/>
    </source>
</evidence>
<keyword evidence="3" id="KW-0486">Methionine biosynthesis</keyword>
<evidence type="ECO:0000313" key="7">
    <source>
        <dbReference type="Proteomes" id="UP000027153"/>
    </source>
</evidence>
<dbReference type="EMBL" id="JMIY01000007">
    <property type="protein sequence ID" value="KCZ70744.1"/>
    <property type="molecule type" value="Genomic_DNA"/>
</dbReference>
<dbReference type="CDD" id="cd17779">
    <property type="entry name" value="CBS_archAMPK_gamma-repeat1"/>
    <property type="match status" value="1"/>
</dbReference>
<comment type="caution">
    <text evidence="6">The sequence shown here is derived from an EMBL/GenBank/DDBJ whole genome shotgun (WGS) entry which is preliminary data.</text>
</comment>
<keyword evidence="1" id="KW-0028">Amino-acid biosynthesis</keyword>
<dbReference type="Gene3D" id="3.10.580.10">
    <property type="entry name" value="CBS-domain"/>
    <property type="match status" value="2"/>
</dbReference>
<evidence type="ECO:0000256" key="1">
    <source>
        <dbReference type="ARBA" id="ARBA00022605"/>
    </source>
</evidence>
<dbReference type="CDD" id="cd04631">
    <property type="entry name" value="CBS_archAMPK_gamma-repeat2"/>
    <property type="match status" value="1"/>
</dbReference>
<dbReference type="InterPro" id="IPR051257">
    <property type="entry name" value="Diverse_CBS-Domain"/>
</dbReference>
<dbReference type="Pfam" id="PF00571">
    <property type="entry name" value="CBS"/>
    <property type="match status" value="4"/>
</dbReference>
<dbReference type="RefSeq" id="WP_048092603.1">
    <property type="nucleotide sequence ID" value="NZ_JMIY01000007.1"/>
</dbReference>
<evidence type="ECO:0000313" key="6">
    <source>
        <dbReference type="EMBL" id="KCZ70744.1"/>
    </source>
</evidence>
<feature type="domain" description="CBS" evidence="5">
    <location>
        <begin position="191"/>
        <end position="248"/>
    </location>
</feature>
<feature type="domain" description="CBS" evidence="5">
    <location>
        <begin position="266"/>
        <end position="317"/>
    </location>
</feature>
<dbReference type="Proteomes" id="UP000027153">
    <property type="component" value="Unassembled WGS sequence"/>
</dbReference>
<proteinExistence type="predicted"/>
<accession>A0A062V4J5</accession>
<dbReference type="SUPFAM" id="SSF54631">
    <property type="entry name" value="CBS-domain pair"/>
    <property type="match status" value="3"/>
</dbReference>
<sequence length="317" mass="34735">MKRQIVAKNQKFTTGTLKEIRDAYVRNAGPLEFKTRIAQRSGEIMTIASKEVVTIPPTMPIIDAVKTMLNKGFRRIPVADAGTKRLEGIVTSRDIVDFLGGGLRHLIVKKRYDGNLLAAINGSIGEIMEENVVSLNEKDSLKDVLDTMLKENVGGVPIVDDNNRVKAIISERDFVFLIASVITGKTVSEYMNKNVVTALPDMPVGTAAKSMINNGFRRLPIIRDNVLIGIITASDILRFLGSGDMFDRLVTGNASEVFEVPVRTLIKRDIVSIRSDVDLGEAAGIMLSKNVGSLPVLEDGELRGIITERDFVRAIAE</sequence>
<dbReference type="SMART" id="SM00116">
    <property type="entry name" value="CBS"/>
    <property type="match status" value="4"/>
</dbReference>
<dbReference type="PANTHER" id="PTHR43080:SF2">
    <property type="entry name" value="CBS DOMAIN-CONTAINING PROTEIN"/>
    <property type="match status" value="1"/>
</dbReference>
<evidence type="ECO:0000256" key="3">
    <source>
        <dbReference type="ARBA" id="ARBA00023167"/>
    </source>
</evidence>
<dbReference type="InterPro" id="IPR046342">
    <property type="entry name" value="CBS_dom_sf"/>
</dbReference>
<name>A0A062V4J5_9EURY</name>
<dbReference type="InterPro" id="IPR000644">
    <property type="entry name" value="CBS_dom"/>
</dbReference>
<feature type="domain" description="CBS" evidence="5">
    <location>
        <begin position="48"/>
        <end position="106"/>
    </location>
</feature>
<dbReference type="PROSITE" id="PS51371">
    <property type="entry name" value="CBS"/>
    <property type="match status" value="4"/>
</dbReference>
<gene>
    <name evidence="6" type="ORF">ANME2D_02769</name>
</gene>
<dbReference type="AlphaFoldDB" id="A0A062V4J5"/>
<feature type="domain" description="CBS" evidence="5">
    <location>
        <begin position="128"/>
        <end position="187"/>
    </location>
</feature>
<dbReference type="PANTHER" id="PTHR43080">
    <property type="entry name" value="CBS DOMAIN-CONTAINING PROTEIN CBSX3, MITOCHONDRIAL"/>
    <property type="match status" value="1"/>
</dbReference>
<dbReference type="GO" id="GO:0009086">
    <property type="term" value="P:methionine biosynthetic process"/>
    <property type="evidence" value="ECO:0007669"/>
    <property type="project" value="UniProtKB-KW"/>
</dbReference>
<dbReference type="OrthoDB" id="43333at2157"/>
<evidence type="ECO:0000259" key="5">
    <source>
        <dbReference type="PROSITE" id="PS51371"/>
    </source>
</evidence>
<keyword evidence="2 4" id="KW-0129">CBS domain</keyword>
<organism evidence="6 7">
    <name type="scientific">Candidatus Methanoperedens nitratireducens</name>
    <dbReference type="NCBI Taxonomy" id="1392998"/>
    <lineage>
        <taxon>Archaea</taxon>
        <taxon>Methanobacteriati</taxon>
        <taxon>Methanobacteriota</taxon>
        <taxon>Stenosarchaea group</taxon>
        <taxon>Methanomicrobia</taxon>
        <taxon>Methanosarcinales</taxon>
        <taxon>ANME-2 cluster</taxon>
        <taxon>Candidatus Methanoperedentaceae</taxon>
        <taxon>Candidatus Methanoperedens</taxon>
    </lineage>
</organism>
<protein>
    <submittedName>
        <fullName evidence="6">Putative transcriptional regulator</fullName>
    </submittedName>
</protein>